<dbReference type="GO" id="GO:0009279">
    <property type="term" value="C:cell outer membrane"/>
    <property type="evidence" value="ECO:0007669"/>
    <property type="project" value="UniProtKB-SubCell"/>
</dbReference>
<keyword evidence="6 8" id="KW-0998">Cell outer membrane</keyword>
<evidence type="ECO:0000256" key="6">
    <source>
        <dbReference type="ARBA" id="ARBA00023237"/>
    </source>
</evidence>
<evidence type="ECO:0000256" key="7">
    <source>
        <dbReference type="ARBA" id="ARBA00023288"/>
    </source>
</evidence>
<keyword evidence="3" id="KW-0732">Signal</keyword>
<dbReference type="Pfam" id="PF00921">
    <property type="entry name" value="Lipoprotein_2"/>
    <property type="match status" value="1"/>
</dbReference>
<evidence type="ECO:0000256" key="2">
    <source>
        <dbReference type="ARBA" id="ARBA00004459"/>
    </source>
</evidence>
<keyword evidence="9" id="KW-0614">Plasmid</keyword>
<dbReference type="SUPFAM" id="SSF74748">
    <property type="entry name" value="Variable surface antigen VlsE"/>
    <property type="match status" value="1"/>
</dbReference>
<dbReference type="RefSeq" id="WP_025409067.1">
    <property type="nucleotide sequence ID" value="NZ_CP005797.1"/>
</dbReference>
<evidence type="ECO:0000256" key="4">
    <source>
        <dbReference type="ARBA" id="ARBA00023136"/>
    </source>
</evidence>
<dbReference type="EMBL" id="CP005797">
    <property type="protein sequence ID" value="AHH11929.1"/>
    <property type="molecule type" value="Genomic_DNA"/>
</dbReference>
<dbReference type="PROSITE" id="PS51257">
    <property type="entry name" value="PROKAR_LIPOPROTEIN"/>
    <property type="match status" value="1"/>
</dbReference>
<reference evidence="9" key="1">
    <citation type="submission" date="2013-04" db="EMBL/GenBank/DDBJ databases">
        <title>Comparative Genomics of Relapsing Fever Spirochetes.</title>
        <authorList>
            <person name="Schwan T.G."/>
            <person name="Raffel S.J."/>
            <person name="Porcella S.F."/>
            <person name="Martens C.A."/>
            <person name="Bruno D.P."/>
            <person name="Ricklefs S.M."/>
            <person name="Barbian K.B."/>
        </authorList>
    </citation>
    <scope>NUCLEOTIDE SEQUENCE</scope>
    <source>
        <strain evidence="9">Co53</strain>
        <plasmid evidence="9">unnamed</plasmid>
    </source>
</reference>
<evidence type="ECO:0000256" key="1">
    <source>
        <dbReference type="ARBA" id="ARBA00003932"/>
    </source>
</evidence>
<geneLocation type="plasmid" evidence="9">
    <name>unnamed</name>
</geneLocation>
<dbReference type="InterPro" id="IPR000680">
    <property type="entry name" value="Borrelia_lipo"/>
</dbReference>
<proteinExistence type="predicted"/>
<gene>
    <name evidence="9" type="ORF">BCO_0125321</name>
</gene>
<keyword evidence="7 8" id="KW-0449">Lipoprotein</keyword>
<evidence type="ECO:0000256" key="5">
    <source>
        <dbReference type="ARBA" id="ARBA00023139"/>
    </source>
</evidence>
<keyword evidence="4 8" id="KW-0472">Membrane</keyword>
<protein>
    <recommendedName>
        <fullName evidence="8">Variable large protein</fullName>
    </recommendedName>
</protein>
<dbReference type="AlphaFoldDB" id="W5SXQ1"/>
<keyword evidence="5 8" id="KW-0564">Palmitate</keyword>
<evidence type="ECO:0000256" key="3">
    <source>
        <dbReference type="ARBA" id="ARBA00022729"/>
    </source>
</evidence>
<dbReference type="OrthoDB" id="352883at2"/>
<comment type="function">
    <text evidence="1 8">The Vlp and Vsp proteins are antigenically distinct proteins, only one vlp or vsp gene is transcriptionally active at any one time. Switching between these genes is a mechanism of host immune response evasion.</text>
</comment>
<evidence type="ECO:0000256" key="8">
    <source>
        <dbReference type="RuleBase" id="RU363105"/>
    </source>
</evidence>
<sequence length="346" mass="36070">MKINIKNISIRSICATLFISLFLSCNNGIEELEKKKDSILFISNLKQGFLDIFTSFSDMVTSSFGITAETTKKDVGGQLGKIGDAVKSVKDKLEGIKGNEQYDLIKKAKADEAINNSINILEKIVEGANKIKDATDGASKKIASSNGDGESATPASEKSVQELVKGISEIYKAAKDAKIDLKGNANKTITESNTIAKLFNTNSQVGSDVTGLKAANMAVNSASGADILAAIEAAKDGTSKKAGAISAATNAYDIAVATKDNANANASVSTNASVLAAGLALRAMAKDGALATVATYAPTDGINAVLIEAVSKTLNEIISTIRRTLDKCLKDVSDCIKENSTSEGKT</sequence>
<evidence type="ECO:0000313" key="9">
    <source>
        <dbReference type="EMBL" id="AHH11929.1"/>
    </source>
</evidence>
<name>W5SXQ1_9SPIR</name>
<comment type="subcellular location">
    <subcellularLocation>
        <location evidence="2 8">Cell outer membrane</location>
        <topology evidence="2 8">Lipid-anchor</topology>
    </subcellularLocation>
</comment>
<accession>W5SXQ1</accession>
<organism evidence="9">
    <name type="scientific">Borrelia coriaceae ATCC 43381</name>
    <dbReference type="NCBI Taxonomy" id="1408429"/>
    <lineage>
        <taxon>Bacteria</taxon>
        <taxon>Pseudomonadati</taxon>
        <taxon>Spirochaetota</taxon>
        <taxon>Spirochaetia</taxon>
        <taxon>Spirochaetales</taxon>
        <taxon>Borreliaceae</taxon>
        <taxon>Borrelia</taxon>
    </lineage>
</organism>
<dbReference type="HOGENOM" id="CLU_054711_0_0_12"/>